<name>A0A1K2IPZ6_9FLAO</name>
<organism evidence="2 3">
    <name type="scientific">Flaviramulus basaltis</name>
    <dbReference type="NCBI Taxonomy" id="369401"/>
    <lineage>
        <taxon>Bacteria</taxon>
        <taxon>Pseudomonadati</taxon>
        <taxon>Bacteroidota</taxon>
        <taxon>Flavobacteriia</taxon>
        <taxon>Flavobacteriales</taxon>
        <taxon>Flavobacteriaceae</taxon>
        <taxon>Flaviramulus</taxon>
    </lineage>
</organism>
<accession>A0A1K2IPZ6</accession>
<feature type="transmembrane region" description="Helical" evidence="1">
    <location>
        <begin position="39"/>
        <end position="57"/>
    </location>
</feature>
<evidence type="ECO:0000313" key="2">
    <source>
        <dbReference type="EMBL" id="SFZ94272.1"/>
    </source>
</evidence>
<keyword evidence="3" id="KW-1185">Reference proteome</keyword>
<sequence length="239" mass="29033">MEEFLIKNYTIITHSVEILSALTGLLLYRKYKLIAAKFFIWFLVYLSLCDFIGGYVNYIADNDIFSYLKDTVFSRNFWWTTLYWKIGAILFFVFYYNKILKTEVFKIVIKYCCYLFLVFSIIYIIFNWNDYFIRFFPIISVLGAIIIFICTVFYFVEMLQSDRTLTFYKSIDFYISVAIFIWWLIITPIVFYDIYGEYRDINYIHLRRYIYLSANVIMYLTFTFALIFCKPDNEINMIN</sequence>
<feature type="transmembrane region" description="Helical" evidence="1">
    <location>
        <begin position="108"/>
        <end position="126"/>
    </location>
</feature>
<keyword evidence="1" id="KW-0812">Transmembrane</keyword>
<dbReference type="Proteomes" id="UP000182544">
    <property type="component" value="Unassembled WGS sequence"/>
</dbReference>
<dbReference type="OrthoDB" id="1453530at2"/>
<evidence type="ECO:0008006" key="4">
    <source>
        <dbReference type="Google" id="ProtNLM"/>
    </source>
</evidence>
<evidence type="ECO:0000256" key="1">
    <source>
        <dbReference type="SAM" id="Phobius"/>
    </source>
</evidence>
<proteinExistence type="predicted"/>
<gene>
    <name evidence="2" type="ORF">SAMN05428642_10438</name>
</gene>
<dbReference type="STRING" id="369401.SAMN05428642_10438"/>
<dbReference type="AlphaFoldDB" id="A0A1K2IPZ6"/>
<reference evidence="2 3" key="1">
    <citation type="submission" date="2016-10" db="EMBL/GenBank/DDBJ databases">
        <authorList>
            <person name="de Groot N.N."/>
        </authorList>
    </citation>
    <scope>NUCLEOTIDE SEQUENCE [LARGE SCALE GENOMIC DNA]</scope>
    <source>
        <strain evidence="2 3">DSM 18180</strain>
    </source>
</reference>
<feature type="transmembrane region" description="Helical" evidence="1">
    <location>
        <begin position="77"/>
        <end position="96"/>
    </location>
</feature>
<protein>
    <recommendedName>
        <fullName evidence="4">Bacteriorhodopsin</fullName>
    </recommendedName>
</protein>
<evidence type="ECO:0000313" key="3">
    <source>
        <dbReference type="Proteomes" id="UP000182544"/>
    </source>
</evidence>
<feature type="transmembrane region" description="Helical" evidence="1">
    <location>
        <begin position="171"/>
        <end position="190"/>
    </location>
</feature>
<feature type="transmembrane region" description="Helical" evidence="1">
    <location>
        <begin position="132"/>
        <end position="159"/>
    </location>
</feature>
<feature type="transmembrane region" description="Helical" evidence="1">
    <location>
        <begin position="210"/>
        <end position="229"/>
    </location>
</feature>
<keyword evidence="1" id="KW-1133">Transmembrane helix</keyword>
<dbReference type="EMBL" id="FPKV01000004">
    <property type="protein sequence ID" value="SFZ94272.1"/>
    <property type="molecule type" value="Genomic_DNA"/>
</dbReference>
<keyword evidence="1" id="KW-0472">Membrane</keyword>
<dbReference type="RefSeq" id="WP_072403230.1">
    <property type="nucleotide sequence ID" value="NZ_FPKV01000004.1"/>
</dbReference>